<evidence type="ECO:0008006" key="3">
    <source>
        <dbReference type="Google" id="ProtNLM"/>
    </source>
</evidence>
<organism evidence="1 2">
    <name type="scientific">Acidiphilium iwatense</name>
    <dbReference type="NCBI Taxonomy" id="768198"/>
    <lineage>
        <taxon>Bacteria</taxon>
        <taxon>Pseudomonadati</taxon>
        <taxon>Pseudomonadota</taxon>
        <taxon>Alphaproteobacteria</taxon>
        <taxon>Acetobacterales</taxon>
        <taxon>Acidocellaceae</taxon>
        <taxon>Acidiphilium</taxon>
    </lineage>
</organism>
<comment type="caution">
    <text evidence="1">The sequence shown here is derived from an EMBL/GenBank/DDBJ whole genome shotgun (WGS) entry which is preliminary data.</text>
</comment>
<proteinExistence type="predicted"/>
<dbReference type="RefSeq" id="WP_235704325.1">
    <property type="nucleotide sequence ID" value="NZ_JAKGBZ010000017.1"/>
</dbReference>
<dbReference type="InterPro" id="IPR053152">
    <property type="entry name" value="Hydrolase_YcaC-like"/>
</dbReference>
<reference evidence="1 2" key="1">
    <citation type="submission" date="2022-01" db="EMBL/GenBank/DDBJ databases">
        <authorList>
            <person name="Won M."/>
            <person name="Kim S.-J."/>
            <person name="Kwon S.-W."/>
        </authorList>
    </citation>
    <scope>NUCLEOTIDE SEQUENCE [LARGE SCALE GENOMIC DNA]</scope>
    <source>
        <strain evidence="1 2">KCTC 23505</strain>
    </source>
</reference>
<gene>
    <name evidence="1" type="ORF">L2A60_10465</name>
</gene>
<keyword evidence="2" id="KW-1185">Reference proteome</keyword>
<evidence type="ECO:0000313" key="2">
    <source>
        <dbReference type="Proteomes" id="UP001521209"/>
    </source>
</evidence>
<name>A0ABS9DWJ0_9PROT</name>
<dbReference type="Proteomes" id="UP001521209">
    <property type="component" value="Unassembled WGS sequence"/>
</dbReference>
<dbReference type="PANTHER" id="PTHR43559:SF1">
    <property type="entry name" value="HYDROLASE"/>
    <property type="match status" value="1"/>
</dbReference>
<dbReference type="EMBL" id="JAKGBZ010000017">
    <property type="protein sequence ID" value="MCF3947101.1"/>
    <property type="molecule type" value="Genomic_DNA"/>
</dbReference>
<evidence type="ECO:0000313" key="1">
    <source>
        <dbReference type="EMBL" id="MCF3947101.1"/>
    </source>
</evidence>
<protein>
    <recommendedName>
        <fullName evidence="3">Core-binding (CB) domain-containing protein</fullName>
    </recommendedName>
</protein>
<accession>A0ABS9DWJ0</accession>
<dbReference type="PANTHER" id="PTHR43559">
    <property type="entry name" value="HYDROLASE YCAC-RELATED"/>
    <property type="match status" value="1"/>
</dbReference>
<sequence length="266" mass="29247">MSDAPIQILAGLKARRAAARRDLRFEFVPLAGNGSPVTLSMEDFGQTSVRGVAEELLIAFMDVTADHSAAAARASFYGLCRFIEYLMSNNPEKMTGRPVRELSDITYETQAQYENWLRTQPAHAGRKTVDEHAAALRAFFATGSSIPVSKKRKCVHVMRLAEVTGVGPALRKYEALDRIAAEEAAARGLLYPGKVGNLRTGKNKPPIKPVMDVLSAYPTYDRTSINSWEDVEFKKAVVATGRKKLIMTALWTEACLPCAGRLEGRL</sequence>